<proteinExistence type="inferred from homology"/>
<dbReference type="PANTHER" id="PTHR30632">
    <property type="entry name" value="MOLYBDATE-BINDING PERIPLASMIC PROTEIN"/>
    <property type="match status" value="1"/>
</dbReference>
<evidence type="ECO:0000256" key="4">
    <source>
        <dbReference type="ARBA" id="ARBA00022729"/>
    </source>
</evidence>
<dbReference type="STRING" id="316056.RPC_0706"/>
<dbReference type="InterPro" id="IPR050682">
    <property type="entry name" value="ModA/WtpA"/>
</dbReference>
<dbReference type="NCBIfam" id="TIGR01256">
    <property type="entry name" value="modA"/>
    <property type="match status" value="1"/>
</dbReference>
<feature type="binding site" evidence="6">
    <location>
        <position position="169"/>
    </location>
    <ligand>
        <name>molybdate</name>
        <dbReference type="ChEBI" id="CHEBI:36264"/>
    </ligand>
</feature>
<dbReference type="RefSeq" id="WP_011471186.1">
    <property type="nucleotide sequence ID" value="NC_007925.1"/>
</dbReference>
<dbReference type="eggNOG" id="COG0725">
    <property type="taxonomic scope" value="Bacteria"/>
</dbReference>
<gene>
    <name evidence="8" type="ordered locus">RPC_0706</name>
</gene>
<dbReference type="HOGENOM" id="CLU_065520_1_0_5"/>
<dbReference type="GO" id="GO:0046872">
    <property type="term" value="F:metal ion binding"/>
    <property type="evidence" value="ECO:0007669"/>
    <property type="project" value="UniProtKB-KW"/>
</dbReference>
<feature type="binding site" evidence="6">
    <location>
        <position position="62"/>
    </location>
    <ligand>
        <name>molybdate</name>
        <dbReference type="ChEBI" id="CHEBI:36264"/>
    </ligand>
</feature>
<accession>Q21BF8</accession>
<dbReference type="PANTHER" id="PTHR30632:SF14">
    <property type="entry name" value="TUNGSTATE_MOLYBDATE_CHROMATE-BINDING PROTEIN MODA"/>
    <property type="match status" value="1"/>
</dbReference>
<dbReference type="EMBL" id="CP000301">
    <property type="protein sequence ID" value="ABD86278.1"/>
    <property type="molecule type" value="Genomic_DNA"/>
</dbReference>
<evidence type="ECO:0000256" key="1">
    <source>
        <dbReference type="ARBA" id="ARBA00009175"/>
    </source>
</evidence>
<dbReference type="InterPro" id="IPR044084">
    <property type="entry name" value="AvModA-like_subst-bd"/>
</dbReference>
<comment type="subunit">
    <text evidence="5">The complex is composed of two ATP-binding proteins (ModC), two transmembrane proteins (ModB) and a solute-binding protein (ModA).</text>
</comment>
<keyword evidence="4 7" id="KW-0732">Signal</keyword>
<keyword evidence="2 6" id="KW-0500">Molybdenum</keyword>
<evidence type="ECO:0000256" key="2">
    <source>
        <dbReference type="ARBA" id="ARBA00022505"/>
    </source>
</evidence>
<comment type="similarity">
    <text evidence="1">Belongs to the bacterial solute-binding protein ModA family.</text>
</comment>
<name>Q21BF8_RHOPB</name>
<organism evidence="8">
    <name type="scientific">Rhodopseudomonas palustris (strain BisB18)</name>
    <dbReference type="NCBI Taxonomy" id="316056"/>
    <lineage>
        <taxon>Bacteria</taxon>
        <taxon>Pseudomonadati</taxon>
        <taxon>Pseudomonadota</taxon>
        <taxon>Alphaproteobacteria</taxon>
        <taxon>Hyphomicrobiales</taxon>
        <taxon>Nitrobacteraceae</taxon>
        <taxon>Rhodopseudomonas</taxon>
    </lineage>
</organism>
<reference evidence="8" key="1">
    <citation type="submission" date="2006-03" db="EMBL/GenBank/DDBJ databases">
        <title>Complete sequence of Rhodopseudomonas palustris BisB18.</title>
        <authorList>
            <consortium name="US DOE Joint Genome Institute"/>
            <person name="Copeland A."/>
            <person name="Lucas S."/>
            <person name="Lapidus A."/>
            <person name="Barry K."/>
            <person name="Detter J.C."/>
            <person name="Glavina del Rio T."/>
            <person name="Hammon N."/>
            <person name="Israni S."/>
            <person name="Dalin E."/>
            <person name="Tice H."/>
            <person name="Pitluck S."/>
            <person name="Chain P."/>
            <person name="Malfatti S."/>
            <person name="Shin M."/>
            <person name="Vergez L."/>
            <person name="Schmutz J."/>
            <person name="Larimer F."/>
            <person name="Land M."/>
            <person name="Hauser L."/>
            <person name="Pelletier D.A."/>
            <person name="Kyrpides N."/>
            <person name="Anderson I."/>
            <person name="Oda Y."/>
            <person name="Harwood C.S."/>
            <person name="Richardson P."/>
        </authorList>
    </citation>
    <scope>NUCLEOTIDE SEQUENCE [LARGE SCALE GENOMIC DNA]</scope>
    <source>
        <strain evidence="8">BisB18</strain>
    </source>
</reference>
<evidence type="ECO:0000256" key="7">
    <source>
        <dbReference type="SAM" id="SignalP"/>
    </source>
</evidence>
<dbReference type="KEGG" id="rpc:RPC_0706"/>
<evidence type="ECO:0000256" key="3">
    <source>
        <dbReference type="ARBA" id="ARBA00022723"/>
    </source>
</evidence>
<evidence type="ECO:0000313" key="8">
    <source>
        <dbReference type="EMBL" id="ABD86278.1"/>
    </source>
</evidence>
<dbReference type="Gene3D" id="3.40.190.10">
    <property type="entry name" value="Periplasmic binding protein-like II"/>
    <property type="match status" value="2"/>
</dbReference>
<evidence type="ECO:0000256" key="6">
    <source>
        <dbReference type="PIRSR" id="PIRSR004846-1"/>
    </source>
</evidence>
<feature type="chain" id="PRO_5004199492" evidence="7">
    <location>
        <begin position="26"/>
        <end position="253"/>
    </location>
</feature>
<dbReference type="CDD" id="cd13539">
    <property type="entry name" value="PBP2_AvModA"/>
    <property type="match status" value="1"/>
</dbReference>
<keyword evidence="3 6" id="KW-0479">Metal-binding</keyword>
<dbReference type="OrthoDB" id="9785015at2"/>
<protein>
    <submittedName>
        <fullName evidence="8">Molybdenum ABC transporter, periplasmic molybdate-binding protein</fullName>
    </submittedName>
</protein>
<dbReference type="GO" id="GO:0030973">
    <property type="term" value="F:molybdate ion binding"/>
    <property type="evidence" value="ECO:0007669"/>
    <property type="project" value="InterPro"/>
</dbReference>
<sequence>MKVITSLKLALGVALACVAGNSAFAAQTNVAVAANFTDAAKEIAAIFKAKTGHEAVLSFGASGQFYTQITQDAPFQVFLSADNERPKKLVDDGLGVPGSNFTYAVGKLVLWSKAPGVVKGEETLKASSFAKLSICNPVAAPYGAAAVEAMKALKLYDTLKPKLVEGANITQAYQFVQTGNAEVGFVALSQVVNDKDGSRWMVPQSLYSPILQDAVLLKKGASNEAATAFIAFLKGPEARAIIEKYGYEAGKSS</sequence>
<feature type="signal peptide" evidence="7">
    <location>
        <begin position="1"/>
        <end position="25"/>
    </location>
</feature>
<dbReference type="GO" id="GO:1901359">
    <property type="term" value="F:tungstate binding"/>
    <property type="evidence" value="ECO:0007669"/>
    <property type="project" value="UniProtKB-ARBA"/>
</dbReference>
<dbReference type="Pfam" id="PF13531">
    <property type="entry name" value="SBP_bac_11"/>
    <property type="match status" value="1"/>
</dbReference>
<dbReference type="GO" id="GO:0015689">
    <property type="term" value="P:molybdate ion transport"/>
    <property type="evidence" value="ECO:0007669"/>
    <property type="project" value="InterPro"/>
</dbReference>
<dbReference type="FunFam" id="3.40.190.10:FF:000035">
    <property type="entry name" value="Molybdate ABC transporter substrate-binding protein"/>
    <property type="match status" value="1"/>
</dbReference>
<dbReference type="SUPFAM" id="SSF53850">
    <property type="entry name" value="Periplasmic binding protein-like II"/>
    <property type="match status" value="1"/>
</dbReference>
<evidence type="ECO:0000256" key="5">
    <source>
        <dbReference type="ARBA" id="ARBA00062515"/>
    </source>
</evidence>
<dbReference type="PIRSF" id="PIRSF004846">
    <property type="entry name" value="ModA"/>
    <property type="match status" value="1"/>
</dbReference>
<dbReference type="InterPro" id="IPR005950">
    <property type="entry name" value="ModA"/>
</dbReference>
<dbReference type="AlphaFoldDB" id="Q21BF8"/>